<evidence type="ECO:0000256" key="1">
    <source>
        <dbReference type="ARBA" id="ARBA00004651"/>
    </source>
</evidence>
<evidence type="ECO:0000256" key="5">
    <source>
        <dbReference type="ARBA" id="ARBA00022989"/>
    </source>
</evidence>
<feature type="transmembrane region" description="Helical" evidence="7">
    <location>
        <begin position="237"/>
        <end position="258"/>
    </location>
</feature>
<comment type="caution">
    <text evidence="9">The sequence shown here is derived from an EMBL/GenBank/DDBJ whole genome shotgun (WGS) entry which is preliminary data.</text>
</comment>
<feature type="transmembrane region" description="Helical" evidence="7">
    <location>
        <begin position="100"/>
        <end position="117"/>
    </location>
</feature>
<evidence type="ECO:0000256" key="3">
    <source>
        <dbReference type="ARBA" id="ARBA00022475"/>
    </source>
</evidence>
<evidence type="ECO:0000259" key="8">
    <source>
        <dbReference type="Pfam" id="PF19053"/>
    </source>
</evidence>
<keyword evidence="3" id="KW-1003">Cell membrane</keyword>
<keyword evidence="6 7" id="KW-0472">Membrane</keyword>
<feature type="domain" description="EccD-like transmembrane" evidence="8">
    <location>
        <begin position="97"/>
        <end position="438"/>
    </location>
</feature>
<keyword evidence="5 7" id="KW-1133">Transmembrane helix</keyword>
<evidence type="ECO:0000256" key="2">
    <source>
        <dbReference type="ARBA" id="ARBA00006162"/>
    </source>
</evidence>
<comment type="subcellular location">
    <subcellularLocation>
        <location evidence="1">Cell membrane</location>
        <topology evidence="1">Multi-pass membrane protein</topology>
    </subcellularLocation>
</comment>
<keyword evidence="10" id="KW-1185">Reference proteome</keyword>
<dbReference type="NCBIfam" id="TIGR03920">
    <property type="entry name" value="T7SS_EccD"/>
    <property type="match status" value="1"/>
</dbReference>
<name>A0A9W6WEF6_9ACTN</name>
<reference evidence="9" key="1">
    <citation type="submission" date="2023-03" db="EMBL/GenBank/DDBJ databases">
        <title>Actinorhabdospora filicis NBRC 111898.</title>
        <authorList>
            <person name="Ichikawa N."/>
            <person name="Sato H."/>
            <person name="Tonouchi N."/>
        </authorList>
    </citation>
    <scope>NUCLEOTIDE SEQUENCE</scope>
    <source>
        <strain evidence="9">NBRC 111898</strain>
    </source>
</reference>
<evidence type="ECO:0000313" key="9">
    <source>
        <dbReference type="EMBL" id="GLZ81830.1"/>
    </source>
</evidence>
<feature type="transmembrane region" description="Helical" evidence="7">
    <location>
        <begin position="410"/>
        <end position="436"/>
    </location>
</feature>
<dbReference type="InterPro" id="IPR024962">
    <property type="entry name" value="YukD-like"/>
</dbReference>
<feature type="transmembrane region" description="Helical" evidence="7">
    <location>
        <begin position="352"/>
        <end position="371"/>
    </location>
</feature>
<dbReference type="InterPro" id="IPR006707">
    <property type="entry name" value="T7SS_EccD"/>
</dbReference>
<evidence type="ECO:0000256" key="7">
    <source>
        <dbReference type="SAM" id="Phobius"/>
    </source>
</evidence>
<proteinExistence type="inferred from homology"/>
<dbReference type="GO" id="GO:0005886">
    <property type="term" value="C:plasma membrane"/>
    <property type="evidence" value="ECO:0007669"/>
    <property type="project" value="UniProtKB-SubCell"/>
</dbReference>
<dbReference type="PIRSF" id="PIRSF017804">
    <property type="entry name" value="Secretion_EccD1"/>
    <property type="match status" value="1"/>
</dbReference>
<feature type="transmembrane region" description="Helical" evidence="7">
    <location>
        <begin position="323"/>
        <end position="340"/>
    </location>
</feature>
<dbReference type="Pfam" id="PF19053">
    <property type="entry name" value="EccD"/>
    <property type="match status" value="1"/>
</dbReference>
<feature type="transmembrane region" description="Helical" evidence="7">
    <location>
        <begin position="297"/>
        <end position="317"/>
    </location>
</feature>
<protein>
    <submittedName>
        <fullName evidence="9">Type VII secretion integral membrane protein EccD</fullName>
    </submittedName>
</protein>
<sequence>MLPDHVPLAELLPTVLEYAGESAADDGERHGGWSLRKPDGKPLVATQSLAMQQIRDGEILHLAPRYADWPEGEYDDVVEAIADGAKVLGTPWQGRHTRRTGLTLAVILGVGTLFGVLSTGPGWLVTGVLTAAIGFGLLVAGLVLSRASGDSFAGGVIGAIGLPFAFTGGYLALGGDLPLGGFGAPQLLVASSALLLAGILGFVGIADLLRVFTAAALVGLFGIVAALVGLSSLGPDGVSAIVATMAVTLLPMCPLLAIRLAKLPMPELPQTAKDLVKEGSPPPKDRVFSAVLQADELLTGLIIGASFVAAVAEFVLSRTGTEPGKALLIGTIACVFLLRARLFPAVRQRIPLLITGVIGLSLLVADLIAGLGKPAALAVLLGGVLPMAGLVAAAGIGYAKRTPSPYLGRIADIVDILLIIAMVPLACLVLGLFGLVRGFGG</sequence>
<dbReference type="Gene3D" id="3.10.20.90">
    <property type="entry name" value="Phosphatidylinositol 3-kinase Catalytic Subunit, Chain A, domain 1"/>
    <property type="match status" value="1"/>
</dbReference>
<gene>
    <name evidence="9" type="ORF">Afil01_66370</name>
</gene>
<comment type="similarity">
    <text evidence="2">Belongs to the EccD/Snm4 family.</text>
</comment>
<dbReference type="AlphaFoldDB" id="A0A9W6WEF6"/>
<evidence type="ECO:0000256" key="6">
    <source>
        <dbReference type="ARBA" id="ARBA00023136"/>
    </source>
</evidence>
<feature type="transmembrane region" description="Helical" evidence="7">
    <location>
        <begin position="123"/>
        <end position="144"/>
    </location>
</feature>
<evidence type="ECO:0000256" key="4">
    <source>
        <dbReference type="ARBA" id="ARBA00022692"/>
    </source>
</evidence>
<accession>A0A9W6WEF6</accession>
<evidence type="ECO:0000313" key="10">
    <source>
        <dbReference type="Proteomes" id="UP001165079"/>
    </source>
</evidence>
<dbReference type="InterPro" id="IPR044049">
    <property type="entry name" value="EccD_transm"/>
</dbReference>
<dbReference type="Proteomes" id="UP001165079">
    <property type="component" value="Unassembled WGS sequence"/>
</dbReference>
<feature type="transmembrane region" description="Helical" evidence="7">
    <location>
        <begin position="185"/>
        <end position="205"/>
    </location>
</feature>
<feature type="transmembrane region" description="Helical" evidence="7">
    <location>
        <begin position="212"/>
        <end position="231"/>
    </location>
</feature>
<dbReference type="EMBL" id="BSTX01000007">
    <property type="protein sequence ID" value="GLZ81830.1"/>
    <property type="molecule type" value="Genomic_DNA"/>
</dbReference>
<feature type="transmembrane region" description="Helical" evidence="7">
    <location>
        <begin position="151"/>
        <end position="173"/>
    </location>
</feature>
<organism evidence="9 10">
    <name type="scientific">Actinorhabdospora filicis</name>
    <dbReference type="NCBI Taxonomy" id="1785913"/>
    <lineage>
        <taxon>Bacteria</taxon>
        <taxon>Bacillati</taxon>
        <taxon>Actinomycetota</taxon>
        <taxon>Actinomycetes</taxon>
        <taxon>Micromonosporales</taxon>
        <taxon>Micromonosporaceae</taxon>
        <taxon>Actinorhabdospora</taxon>
    </lineage>
</organism>
<feature type="transmembrane region" description="Helical" evidence="7">
    <location>
        <begin position="377"/>
        <end position="398"/>
    </location>
</feature>
<dbReference type="Pfam" id="PF08817">
    <property type="entry name" value="YukD"/>
    <property type="match status" value="1"/>
</dbReference>
<keyword evidence="4 7" id="KW-0812">Transmembrane</keyword>